<evidence type="ECO:0000256" key="6">
    <source>
        <dbReference type="PROSITE-ProRule" id="PRU00094"/>
    </source>
</evidence>
<organism evidence="10 11">
    <name type="scientific">Armillaria luteobubalina</name>
    <dbReference type="NCBI Taxonomy" id="153913"/>
    <lineage>
        <taxon>Eukaryota</taxon>
        <taxon>Fungi</taxon>
        <taxon>Dikarya</taxon>
        <taxon>Basidiomycota</taxon>
        <taxon>Agaricomycotina</taxon>
        <taxon>Agaricomycetes</taxon>
        <taxon>Agaricomycetidae</taxon>
        <taxon>Agaricales</taxon>
        <taxon>Marasmiineae</taxon>
        <taxon>Physalacriaceae</taxon>
        <taxon>Armillaria</taxon>
    </lineage>
</organism>
<comment type="caution">
    <text evidence="10">The sequence shown here is derived from an EMBL/GenBank/DDBJ whole genome shotgun (WGS) entry which is preliminary data.</text>
</comment>
<feature type="region of interest" description="Disordered" evidence="7">
    <location>
        <begin position="403"/>
        <end position="458"/>
    </location>
</feature>
<feature type="region of interest" description="Disordered" evidence="7">
    <location>
        <begin position="311"/>
        <end position="370"/>
    </location>
</feature>
<dbReference type="EMBL" id="JAUEPU010000008">
    <property type="protein sequence ID" value="KAK0500538.1"/>
    <property type="molecule type" value="Genomic_DNA"/>
</dbReference>
<accession>A0AA39QCS6</accession>
<feature type="domain" description="GATA-type" evidence="9">
    <location>
        <begin position="369"/>
        <end position="419"/>
    </location>
</feature>
<evidence type="ECO:0000256" key="7">
    <source>
        <dbReference type="SAM" id="MobiDB-lite"/>
    </source>
</evidence>
<keyword evidence="2 6" id="KW-0863">Zinc-finger</keyword>
<reference evidence="10" key="1">
    <citation type="submission" date="2023-06" db="EMBL/GenBank/DDBJ databases">
        <authorList>
            <consortium name="Lawrence Berkeley National Laboratory"/>
            <person name="Ahrendt S."/>
            <person name="Sahu N."/>
            <person name="Indic B."/>
            <person name="Wong-Bajracharya J."/>
            <person name="Merenyi Z."/>
            <person name="Ke H.-M."/>
            <person name="Monk M."/>
            <person name="Kocsube S."/>
            <person name="Drula E."/>
            <person name="Lipzen A."/>
            <person name="Balint B."/>
            <person name="Henrissat B."/>
            <person name="Andreopoulos B."/>
            <person name="Martin F.M."/>
            <person name="Harder C.B."/>
            <person name="Rigling D."/>
            <person name="Ford K.L."/>
            <person name="Foster G.D."/>
            <person name="Pangilinan J."/>
            <person name="Papanicolaou A."/>
            <person name="Barry K."/>
            <person name="LaButti K."/>
            <person name="Viragh M."/>
            <person name="Koriabine M."/>
            <person name="Yan M."/>
            <person name="Riley R."/>
            <person name="Champramary S."/>
            <person name="Plett K.L."/>
            <person name="Tsai I.J."/>
            <person name="Slot J."/>
            <person name="Sipos G."/>
            <person name="Plett J."/>
            <person name="Nagy L.G."/>
            <person name="Grigoriev I.V."/>
        </authorList>
    </citation>
    <scope>NUCLEOTIDE SEQUENCE</scope>
    <source>
        <strain evidence="10">HWK02</strain>
    </source>
</reference>
<sequence>MSPPAGHTRCYWSLLSGDLQFIYLDPVLQYHLAEQAESLAGKSLLDFVHPDEQSSAKHDLGTVLESRTLHGSVTRVRFARLSKIRRDLGYTGAAPDSPAEDKIAVDANYMAVDVVINWAAEGLVLCFIHAIVDIDPAADNDQTSKTSSWSNWCGTPVLSSEQVQMLFKRLLMCAPQTAPTSRVFQILNNDTAKDLVISWPPADQPSTREFARLANDINVNVVNTDAKTSCTRRFKSAQVVHDVGHVESVFIPHGSVIFACHKVDSPPNSTMPSSYDHHTPYALPGAANPPYYPNPNPSAYSYQPPPPPWDRYYPPYEASRSHESGGQYTYLPPPPSPPEDSVPPPRRRVSPPPPGQSQRGHGNRPVGVLKCSSCKATSSPEWRKGPSGRKELCNACGLRYARSRAKKEGSVPSTSHHHKSSGNGRKEKSSLSLNVVKREREQNSATPPRSAGSSVASSYDYGGAPGYDYYRSYRNGGGSGGSSPDGGGGGGGGGGGSNGSFPTYDDGPAAAGGRYYAHTSPLAAPPTTNGGVSYERRYEKWERDDARR</sequence>
<dbReference type="InterPro" id="IPR013088">
    <property type="entry name" value="Znf_NHR/GATA"/>
</dbReference>
<evidence type="ECO:0000256" key="4">
    <source>
        <dbReference type="ARBA" id="ARBA00023015"/>
    </source>
</evidence>
<evidence type="ECO:0000256" key="3">
    <source>
        <dbReference type="ARBA" id="ARBA00022833"/>
    </source>
</evidence>
<evidence type="ECO:0000259" key="9">
    <source>
        <dbReference type="PROSITE" id="PS50114"/>
    </source>
</evidence>
<evidence type="ECO:0000256" key="5">
    <source>
        <dbReference type="ARBA" id="ARBA00023163"/>
    </source>
</evidence>
<dbReference type="AlphaFoldDB" id="A0AA39QCS6"/>
<dbReference type="InterPro" id="IPR000679">
    <property type="entry name" value="Znf_GATA"/>
</dbReference>
<dbReference type="SMART" id="SM00401">
    <property type="entry name" value="ZnF_GATA"/>
    <property type="match status" value="1"/>
</dbReference>
<protein>
    <recommendedName>
        <fullName evidence="12">GATA-type domain-containing protein</fullName>
    </recommendedName>
</protein>
<feature type="compositionally biased region" description="Pro residues" evidence="7">
    <location>
        <begin position="331"/>
        <end position="355"/>
    </location>
</feature>
<keyword evidence="5" id="KW-0804">Transcription</keyword>
<keyword evidence="1" id="KW-0479">Metal-binding</keyword>
<dbReference type="Proteomes" id="UP001175228">
    <property type="component" value="Unassembled WGS sequence"/>
</dbReference>
<evidence type="ECO:0000259" key="8">
    <source>
        <dbReference type="PROSITE" id="PS50112"/>
    </source>
</evidence>
<dbReference type="Pfam" id="PF00320">
    <property type="entry name" value="GATA"/>
    <property type="match status" value="1"/>
</dbReference>
<dbReference type="PANTHER" id="PTHR47172:SF24">
    <property type="entry name" value="GATA ZINC FINGER DOMAIN-CONTAINING PROTEIN 14-RELATED"/>
    <property type="match status" value="1"/>
</dbReference>
<dbReference type="PANTHER" id="PTHR47172">
    <property type="entry name" value="OS01G0976800 PROTEIN"/>
    <property type="match status" value="1"/>
</dbReference>
<gene>
    <name evidence="10" type="ORF">EDD18DRAFT_832382</name>
</gene>
<feature type="domain" description="PAS" evidence="8">
    <location>
        <begin position="16"/>
        <end position="67"/>
    </location>
</feature>
<dbReference type="PROSITE" id="PS50114">
    <property type="entry name" value="GATA_ZN_FINGER_2"/>
    <property type="match status" value="1"/>
</dbReference>
<dbReference type="GO" id="GO:0043565">
    <property type="term" value="F:sequence-specific DNA binding"/>
    <property type="evidence" value="ECO:0007669"/>
    <property type="project" value="InterPro"/>
</dbReference>
<keyword evidence="11" id="KW-1185">Reference proteome</keyword>
<evidence type="ECO:0000313" key="10">
    <source>
        <dbReference type="EMBL" id="KAK0500538.1"/>
    </source>
</evidence>
<evidence type="ECO:0000256" key="2">
    <source>
        <dbReference type="ARBA" id="ARBA00022771"/>
    </source>
</evidence>
<evidence type="ECO:0000313" key="11">
    <source>
        <dbReference type="Proteomes" id="UP001175228"/>
    </source>
</evidence>
<proteinExistence type="predicted"/>
<feature type="compositionally biased region" description="Gly residues" evidence="7">
    <location>
        <begin position="475"/>
        <end position="498"/>
    </location>
</feature>
<dbReference type="Gene3D" id="3.30.50.10">
    <property type="entry name" value="Erythroid Transcription Factor GATA-1, subunit A"/>
    <property type="match status" value="1"/>
</dbReference>
<feature type="compositionally biased region" description="Polar residues" evidence="7">
    <location>
        <begin position="443"/>
        <end position="455"/>
    </location>
</feature>
<dbReference type="PROSITE" id="PS00344">
    <property type="entry name" value="GATA_ZN_FINGER_1"/>
    <property type="match status" value="1"/>
</dbReference>
<dbReference type="InterPro" id="IPR000014">
    <property type="entry name" value="PAS"/>
</dbReference>
<feature type="region of interest" description="Disordered" evidence="7">
    <location>
        <begin position="470"/>
        <end position="548"/>
    </location>
</feature>
<evidence type="ECO:0008006" key="12">
    <source>
        <dbReference type="Google" id="ProtNLM"/>
    </source>
</evidence>
<keyword evidence="3" id="KW-0862">Zinc</keyword>
<name>A0AA39QCS6_9AGAR</name>
<dbReference type="SUPFAM" id="SSF57716">
    <property type="entry name" value="Glucocorticoid receptor-like (DNA-binding domain)"/>
    <property type="match status" value="1"/>
</dbReference>
<dbReference type="GO" id="GO:0008270">
    <property type="term" value="F:zinc ion binding"/>
    <property type="evidence" value="ECO:0007669"/>
    <property type="project" value="UniProtKB-KW"/>
</dbReference>
<feature type="compositionally biased region" description="Basic and acidic residues" evidence="7">
    <location>
        <begin position="534"/>
        <end position="548"/>
    </location>
</feature>
<evidence type="ECO:0000256" key="1">
    <source>
        <dbReference type="ARBA" id="ARBA00022723"/>
    </source>
</evidence>
<dbReference type="PROSITE" id="PS50112">
    <property type="entry name" value="PAS"/>
    <property type="match status" value="1"/>
</dbReference>
<dbReference type="CDD" id="cd00202">
    <property type="entry name" value="ZnF_GATA"/>
    <property type="match status" value="1"/>
</dbReference>
<dbReference type="GO" id="GO:0006355">
    <property type="term" value="P:regulation of DNA-templated transcription"/>
    <property type="evidence" value="ECO:0007669"/>
    <property type="project" value="InterPro"/>
</dbReference>
<keyword evidence="4" id="KW-0805">Transcription regulation</keyword>